<dbReference type="RefSeq" id="WP_092058797.1">
    <property type="nucleotide sequence ID" value="NZ_FOJJ01000041.1"/>
</dbReference>
<sequence length="122" mass="13494">MDISKTIATLKEDPAFAENVGMVLVHNGIVRAWSRGDHSPVNRVEVRVDQAKVEAIRREIEGSEGIYRVLVEARSGTLRPGDDLLFLIVAGDIRENVKPALALLLDRIKAEAIEKCESFSID</sequence>
<reference evidence="11 12" key="1">
    <citation type="submission" date="2019-07" db="EMBL/GenBank/DDBJ databases">
        <title>Insights of Desulfuromonas acetexigens electromicrobiology.</title>
        <authorList>
            <person name="Katuri K."/>
            <person name="Sapireddy V."/>
            <person name="Shaw D.R."/>
            <person name="Saikaly P."/>
        </authorList>
    </citation>
    <scope>NUCLEOTIDE SEQUENCE [LARGE SCALE GENOMIC DNA]</scope>
    <source>
        <strain evidence="11 12">2873</strain>
    </source>
</reference>
<keyword evidence="12" id="KW-1185">Reference proteome</keyword>
<evidence type="ECO:0000256" key="7">
    <source>
        <dbReference type="ARBA" id="ARBA00030407"/>
    </source>
</evidence>
<evidence type="ECO:0000256" key="8">
    <source>
        <dbReference type="ARBA" id="ARBA00030781"/>
    </source>
</evidence>
<dbReference type="GO" id="GO:0006777">
    <property type="term" value="P:Mo-molybdopterin cofactor biosynthetic process"/>
    <property type="evidence" value="ECO:0007669"/>
    <property type="project" value="InterPro"/>
</dbReference>
<comment type="similarity">
    <text evidence="2">Belongs to the MoaE family.</text>
</comment>
<comment type="catalytic activity">
    <reaction evidence="10">
        <text>2 [molybdopterin-synthase sulfur-carrier protein]-C-terminal-Gly-aminoethanethioate + cyclic pyranopterin phosphate + H2O = molybdopterin + 2 [molybdopterin-synthase sulfur-carrier protein]-C-terminal Gly-Gly + 2 H(+)</text>
        <dbReference type="Rhea" id="RHEA:26333"/>
        <dbReference type="Rhea" id="RHEA-COMP:12202"/>
        <dbReference type="Rhea" id="RHEA-COMP:19907"/>
        <dbReference type="ChEBI" id="CHEBI:15377"/>
        <dbReference type="ChEBI" id="CHEBI:15378"/>
        <dbReference type="ChEBI" id="CHEBI:58698"/>
        <dbReference type="ChEBI" id="CHEBI:59648"/>
        <dbReference type="ChEBI" id="CHEBI:90778"/>
        <dbReference type="ChEBI" id="CHEBI:232372"/>
        <dbReference type="EC" id="2.8.1.12"/>
    </reaction>
</comment>
<dbReference type="GO" id="GO:0030366">
    <property type="term" value="F:molybdopterin synthase activity"/>
    <property type="evidence" value="ECO:0007669"/>
    <property type="project" value="UniProtKB-EC"/>
</dbReference>
<dbReference type="Pfam" id="PF02391">
    <property type="entry name" value="MoaE"/>
    <property type="match status" value="1"/>
</dbReference>
<dbReference type="Proteomes" id="UP000317155">
    <property type="component" value="Unassembled WGS sequence"/>
</dbReference>
<dbReference type="AlphaFoldDB" id="A0A550J900"/>
<evidence type="ECO:0000256" key="6">
    <source>
        <dbReference type="ARBA" id="ARBA00029745"/>
    </source>
</evidence>
<evidence type="ECO:0000256" key="5">
    <source>
        <dbReference type="ARBA" id="ARBA00026066"/>
    </source>
</evidence>
<dbReference type="InterPro" id="IPR003448">
    <property type="entry name" value="Mopterin_biosynth_MoaE"/>
</dbReference>
<dbReference type="OrthoDB" id="9786032at2"/>
<evidence type="ECO:0000313" key="11">
    <source>
        <dbReference type="EMBL" id="TRO79715.1"/>
    </source>
</evidence>
<dbReference type="Gene3D" id="3.90.1170.40">
    <property type="entry name" value="Molybdopterin biosynthesis MoaE subunit"/>
    <property type="match status" value="1"/>
</dbReference>
<evidence type="ECO:0000256" key="3">
    <source>
        <dbReference type="ARBA" id="ARBA00011950"/>
    </source>
</evidence>
<name>A0A550J900_9BACT</name>
<organism evidence="11 12">
    <name type="scientific">Trichloromonas acetexigens</name>
    <dbReference type="NCBI Taxonomy" id="38815"/>
    <lineage>
        <taxon>Bacteria</taxon>
        <taxon>Pseudomonadati</taxon>
        <taxon>Thermodesulfobacteriota</taxon>
        <taxon>Desulfuromonadia</taxon>
        <taxon>Desulfuromonadales</taxon>
        <taxon>Trichloromonadaceae</taxon>
        <taxon>Trichloromonas</taxon>
    </lineage>
</organism>
<dbReference type="SUPFAM" id="SSF54690">
    <property type="entry name" value="Molybdopterin synthase subunit MoaE"/>
    <property type="match status" value="1"/>
</dbReference>
<dbReference type="UniPathway" id="UPA00344"/>
<evidence type="ECO:0000256" key="2">
    <source>
        <dbReference type="ARBA" id="ARBA00005426"/>
    </source>
</evidence>
<comment type="subunit">
    <text evidence="5">Heterotetramer of 2 MoaD subunits and 2 MoaE subunits. Also stable as homodimer. The enzyme changes between these two forms during catalysis.</text>
</comment>
<evidence type="ECO:0000256" key="10">
    <source>
        <dbReference type="ARBA" id="ARBA00049878"/>
    </source>
</evidence>
<evidence type="ECO:0000313" key="12">
    <source>
        <dbReference type="Proteomes" id="UP000317155"/>
    </source>
</evidence>
<evidence type="ECO:0000256" key="9">
    <source>
        <dbReference type="ARBA" id="ARBA00032474"/>
    </source>
</evidence>
<gene>
    <name evidence="11" type="ORF">FL622_12450</name>
</gene>
<accession>A0A550J900</accession>
<proteinExistence type="inferred from homology"/>
<dbReference type="EMBL" id="VJVV01000009">
    <property type="protein sequence ID" value="TRO79715.1"/>
    <property type="molecule type" value="Genomic_DNA"/>
</dbReference>
<comment type="pathway">
    <text evidence="1">Cofactor biosynthesis; molybdopterin biosynthesis.</text>
</comment>
<dbReference type="InterPro" id="IPR036563">
    <property type="entry name" value="MoaE_sf"/>
</dbReference>
<dbReference type="EC" id="2.8.1.12" evidence="3"/>
<evidence type="ECO:0000256" key="1">
    <source>
        <dbReference type="ARBA" id="ARBA00005046"/>
    </source>
</evidence>
<protein>
    <recommendedName>
        <fullName evidence="4">Molybdopterin synthase catalytic subunit</fullName>
        <ecNumber evidence="3">2.8.1.12</ecNumber>
    </recommendedName>
    <alternativeName>
        <fullName evidence="8">MPT synthase subunit 2</fullName>
    </alternativeName>
    <alternativeName>
        <fullName evidence="6">Molybdenum cofactor biosynthesis protein E</fullName>
    </alternativeName>
    <alternativeName>
        <fullName evidence="7">Molybdopterin-converting factor large subunit</fullName>
    </alternativeName>
    <alternativeName>
        <fullName evidence="9">Molybdopterin-converting factor subunit 2</fullName>
    </alternativeName>
</protein>
<comment type="caution">
    <text evidence="11">The sequence shown here is derived from an EMBL/GenBank/DDBJ whole genome shotgun (WGS) entry which is preliminary data.</text>
</comment>
<evidence type="ECO:0000256" key="4">
    <source>
        <dbReference type="ARBA" id="ARBA00013858"/>
    </source>
</evidence>